<organism evidence="12">
    <name type="scientific">Kwoniella pini CBS 10737</name>
    <dbReference type="NCBI Taxonomy" id="1296096"/>
    <lineage>
        <taxon>Eukaryota</taxon>
        <taxon>Fungi</taxon>
        <taxon>Dikarya</taxon>
        <taxon>Basidiomycota</taxon>
        <taxon>Agaricomycotina</taxon>
        <taxon>Tremellomycetes</taxon>
        <taxon>Tremellales</taxon>
        <taxon>Cryptococcaceae</taxon>
        <taxon>Kwoniella</taxon>
    </lineage>
</organism>
<keyword evidence="7 11" id="KW-1133">Transmembrane helix</keyword>
<dbReference type="STRING" id="1296096.A0A1B9HZF9"/>
<dbReference type="RefSeq" id="XP_019009892.1">
    <property type="nucleotide sequence ID" value="XM_019157174.1"/>
</dbReference>
<reference evidence="13" key="4">
    <citation type="submission" date="2024-02" db="EMBL/GenBank/DDBJ databases">
        <title>Comparative genomics of Cryptococcus and Kwoniella reveals pathogenesis evolution and contrasting modes of karyotype evolution via chromosome fusion or intercentromeric recombination.</title>
        <authorList>
            <person name="Coelho M.A."/>
            <person name="David-Palma M."/>
            <person name="Shea T."/>
            <person name="Bowers K."/>
            <person name="McGinley-Smith S."/>
            <person name="Mohammad A.W."/>
            <person name="Gnirke A."/>
            <person name="Yurkov A.M."/>
            <person name="Nowrousian M."/>
            <person name="Sun S."/>
            <person name="Cuomo C.A."/>
            <person name="Heitman J."/>
        </authorList>
    </citation>
    <scope>NUCLEOTIDE SEQUENCE</scope>
    <source>
        <strain evidence="13">CBS 10737</strain>
    </source>
</reference>
<comment type="subcellular location">
    <subcellularLocation>
        <location evidence="1">Endoplasmic reticulum membrane</location>
        <topology evidence="1">Multi-pass membrane protein</topology>
    </subcellularLocation>
</comment>
<dbReference type="GeneID" id="30173822"/>
<keyword evidence="14" id="KW-1185">Reference proteome</keyword>
<accession>A0A1B9HZF9</accession>
<protein>
    <recommendedName>
        <fullName evidence="15">Phosphatidylinositol glycan, class S</fullName>
    </recommendedName>
</protein>
<evidence type="ECO:0000256" key="5">
    <source>
        <dbReference type="ARBA" id="ARBA00022692"/>
    </source>
</evidence>
<sequence length="672" mass="77476">MSSIDPHPHLEIRRTSEPAHDASKARNKSKSIPSEVTISINPPNKKRLFILFSFPLLFLLSIPFWWYTTSIERLSLPIQRIDELENIQIPNYRGKILFTADKDAFPTPSPGRAVFETNVILKALGKIVIEGVDGIYERHRPKKKRNWDLIYEGEDLNIEKTTPFRVHIRRFQYANNSFPLEPYVQPHETGLITGGIKPGTLVIPVHPDQVGDRFLKQHYKIALINSILSLYPPESPSIPLRALKYSPNITLSFVLLNEDASQGNYVRSWDIENAIQDHIIPHLEPLKDIFNFTIESQILYHAPLTFDPTLMKPTEQDSDEVKEAVEEAKMGDENAELIAKELIQREKEQFWQVSEEDMKIFVNSEKWSLDSGSTNNPVLRFLLYIPKEGHRPMRLATTDGAQSFLLPQFGSVHILNPPSLITFNSSYHLSIKNLKPTFHLFTQHLYSLLSLPKLYEKGKIHLPPNSSSQPFINKPKNEIWQIITYWQINQILNNRMKENIEESKKTLIGIKRLLIKIKEMKFGENVKNKIIGSIENLEKISNDNSPLENFIFSRDSINLANQAFFDPSMMGLLYFPDEHKFAIYTPLFAPIAVPLLIGLLKELISWKKKRNFKNKLKQLELEPKENVELDKEDIELKITDMNETIDPVESTILLEPEINVNKGRTLRSRSKG</sequence>
<evidence type="ECO:0000313" key="12">
    <source>
        <dbReference type="EMBL" id="OCF48673.1"/>
    </source>
</evidence>
<keyword evidence="4" id="KW-0337">GPI-anchor biosynthesis</keyword>
<comment type="pathway">
    <text evidence="2">Glycolipid biosynthesis; glycosylphosphatidylinositol-anchor biosynthesis.</text>
</comment>
<dbReference type="InterPro" id="IPR019540">
    <property type="entry name" value="PtdIno-glycan_biosynth_class_S"/>
</dbReference>
<dbReference type="OrthoDB" id="28748at2759"/>
<reference evidence="12" key="3">
    <citation type="submission" date="2016-07" db="EMBL/GenBank/DDBJ databases">
        <title>Evolution of pathogenesis and genome organization in the Tremellales.</title>
        <authorList>
            <person name="Cuomo C."/>
            <person name="Litvintseva A."/>
            <person name="Heitman J."/>
            <person name="Chen Y."/>
            <person name="Sun S."/>
            <person name="Springer D."/>
            <person name="Dromer F."/>
            <person name="Young S."/>
            <person name="Zeng Q."/>
            <person name="Chapman S."/>
            <person name="Gujja S."/>
            <person name="Saif S."/>
            <person name="Birren B."/>
        </authorList>
    </citation>
    <scope>NUCLEOTIDE SEQUENCE</scope>
    <source>
        <strain evidence="12">CBS 10737</strain>
    </source>
</reference>
<gene>
    <name evidence="12" type="ORF">I206_05453</name>
    <name evidence="13" type="ORF">I206_107004</name>
</gene>
<dbReference type="EMBL" id="CP144528">
    <property type="protein sequence ID" value="WWC73039.1"/>
    <property type="molecule type" value="Genomic_DNA"/>
</dbReference>
<evidence type="ECO:0000256" key="8">
    <source>
        <dbReference type="ARBA" id="ARBA00023136"/>
    </source>
</evidence>
<keyword evidence="6" id="KW-0256">Endoplasmic reticulum</keyword>
<dbReference type="UniPathway" id="UPA00196"/>
<evidence type="ECO:0000256" key="10">
    <source>
        <dbReference type="SAM" id="MobiDB-lite"/>
    </source>
</evidence>
<reference evidence="12" key="1">
    <citation type="submission" date="2013-07" db="EMBL/GenBank/DDBJ databases">
        <title>The Genome Sequence of Cryptococcus pinus CBS10737.</title>
        <authorList>
            <consortium name="The Broad Institute Genome Sequencing Platform"/>
            <person name="Cuomo C."/>
            <person name="Litvintseva A."/>
            <person name="Chen Y."/>
            <person name="Heitman J."/>
            <person name="Sun S."/>
            <person name="Springer D."/>
            <person name="Dromer F."/>
            <person name="Young S.K."/>
            <person name="Zeng Q."/>
            <person name="Gargeya S."/>
            <person name="Fitzgerald M."/>
            <person name="Abouelleil A."/>
            <person name="Alvarado L."/>
            <person name="Berlin A.M."/>
            <person name="Chapman S.B."/>
            <person name="Dewar J."/>
            <person name="Goldberg J."/>
            <person name="Griggs A."/>
            <person name="Gujja S."/>
            <person name="Hansen M."/>
            <person name="Howarth C."/>
            <person name="Imamovic A."/>
            <person name="Larimer J."/>
            <person name="McCowan C."/>
            <person name="Murphy C."/>
            <person name="Pearson M."/>
            <person name="Priest M."/>
            <person name="Roberts A."/>
            <person name="Saif S."/>
            <person name="Shea T."/>
            <person name="Sykes S."/>
            <person name="Wortman J."/>
            <person name="Nusbaum C."/>
            <person name="Birren B."/>
        </authorList>
    </citation>
    <scope>NUCLEOTIDE SEQUENCE [LARGE SCALE GENOMIC DNA]</scope>
    <source>
        <strain evidence="12">CBS 10737</strain>
    </source>
</reference>
<evidence type="ECO:0000256" key="9">
    <source>
        <dbReference type="ARBA" id="ARBA00023180"/>
    </source>
</evidence>
<evidence type="ECO:0000313" key="13">
    <source>
        <dbReference type="EMBL" id="WWC73039.1"/>
    </source>
</evidence>
<evidence type="ECO:0000256" key="7">
    <source>
        <dbReference type="ARBA" id="ARBA00022989"/>
    </source>
</evidence>
<feature type="transmembrane region" description="Helical" evidence="11">
    <location>
        <begin position="48"/>
        <end position="67"/>
    </location>
</feature>
<keyword evidence="9" id="KW-0325">Glycoprotein</keyword>
<comment type="similarity">
    <text evidence="3">Belongs to the PIGS family.</text>
</comment>
<reference evidence="13" key="2">
    <citation type="submission" date="2013-07" db="EMBL/GenBank/DDBJ databases">
        <authorList>
            <consortium name="The Broad Institute Genome Sequencing Platform"/>
            <person name="Cuomo C."/>
            <person name="Litvintseva A."/>
            <person name="Chen Y."/>
            <person name="Heitman J."/>
            <person name="Sun S."/>
            <person name="Springer D."/>
            <person name="Dromer F."/>
            <person name="Young S.K."/>
            <person name="Zeng Q."/>
            <person name="Gargeya S."/>
            <person name="Fitzgerald M."/>
            <person name="Abouelleil A."/>
            <person name="Alvarado L."/>
            <person name="Berlin A.M."/>
            <person name="Chapman S.B."/>
            <person name="Dewar J."/>
            <person name="Goldberg J."/>
            <person name="Griggs A."/>
            <person name="Gujja S."/>
            <person name="Hansen M."/>
            <person name="Howarth C."/>
            <person name="Imamovic A."/>
            <person name="Larimer J."/>
            <person name="McCowan C."/>
            <person name="Murphy C."/>
            <person name="Pearson M."/>
            <person name="Priest M."/>
            <person name="Roberts A."/>
            <person name="Saif S."/>
            <person name="Shea T."/>
            <person name="Sykes S."/>
            <person name="Wortman J."/>
            <person name="Nusbaum C."/>
            <person name="Birren B."/>
        </authorList>
    </citation>
    <scope>NUCLEOTIDE SEQUENCE</scope>
    <source>
        <strain evidence="13">CBS 10737</strain>
    </source>
</reference>
<feature type="compositionally biased region" description="Basic and acidic residues" evidence="10">
    <location>
        <begin position="1"/>
        <end position="24"/>
    </location>
</feature>
<evidence type="ECO:0008006" key="15">
    <source>
        <dbReference type="Google" id="ProtNLM"/>
    </source>
</evidence>
<keyword evidence="8 11" id="KW-0472">Membrane</keyword>
<evidence type="ECO:0000313" key="14">
    <source>
        <dbReference type="Proteomes" id="UP000094020"/>
    </source>
</evidence>
<dbReference type="PANTHER" id="PTHR21072:SF13">
    <property type="entry name" value="GPI TRANSAMIDASE COMPONENT PIG-S"/>
    <property type="match status" value="1"/>
</dbReference>
<dbReference type="Proteomes" id="UP000094020">
    <property type="component" value="Chromosome 10"/>
</dbReference>
<feature type="transmembrane region" description="Helical" evidence="11">
    <location>
        <begin position="581"/>
        <end position="600"/>
    </location>
</feature>
<name>A0A1B9HZF9_9TREE</name>
<dbReference type="AlphaFoldDB" id="A0A1B9HZF9"/>
<evidence type="ECO:0000256" key="11">
    <source>
        <dbReference type="SAM" id="Phobius"/>
    </source>
</evidence>
<evidence type="ECO:0000256" key="3">
    <source>
        <dbReference type="ARBA" id="ARBA00005316"/>
    </source>
</evidence>
<dbReference type="GO" id="GO:0042765">
    <property type="term" value="C:GPI-anchor transamidase complex"/>
    <property type="evidence" value="ECO:0007669"/>
    <property type="project" value="InterPro"/>
</dbReference>
<proteinExistence type="inferred from homology"/>
<keyword evidence="5 11" id="KW-0812">Transmembrane</keyword>
<dbReference type="Pfam" id="PF10510">
    <property type="entry name" value="PIG-S"/>
    <property type="match status" value="1"/>
</dbReference>
<dbReference type="KEGG" id="kpin:30173822"/>
<evidence type="ECO:0000256" key="6">
    <source>
        <dbReference type="ARBA" id="ARBA00022824"/>
    </source>
</evidence>
<dbReference type="PANTHER" id="PTHR21072">
    <property type="entry name" value="GPI TRANSAMIDASE COMPONENT PIG-S"/>
    <property type="match status" value="1"/>
</dbReference>
<dbReference type="GO" id="GO:0016255">
    <property type="term" value="P:attachment of GPI anchor to protein"/>
    <property type="evidence" value="ECO:0007669"/>
    <property type="project" value="InterPro"/>
</dbReference>
<evidence type="ECO:0000256" key="4">
    <source>
        <dbReference type="ARBA" id="ARBA00022502"/>
    </source>
</evidence>
<feature type="region of interest" description="Disordered" evidence="10">
    <location>
        <begin position="1"/>
        <end position="36"/>
    </location>
</feature>
<dbReference type="EMBL" id="KI894013">
    <property type="protein sequence ID" value="OCF48673.1"/>
    <property type="molecule type" value="Genomic_DNA"/>
</dbReference>
<evidence type="ECO:0000256" key="1">
    <source>
        <dbReference type="ARBA" id="ARBA00004477"/>
    </source>
</evidence>
<evidence type="ECO:0000256" key="2">
    <source>
        <dbReference type="ARBA" id="ARBA00004687"/>
    </source>
</evidence>
<dbReference type="GO" id="GO:0006506">
    <property type="term" value="P:GPI anchor biosynthetic process"/>
    <property type="evidence" value="ECO:0007669"/>
    <property type="project" value="UniProtKB-UniPathway"/>
</dbReference>